<dbReference type="PANTHER" id="PTHR46749:SF1">
    <property type="entry name" value="COMPLEX III ASSEMBLY FACTOR LYRM7"/>
    <property type="match status" value="1"/>
</dbReference>
<dbReference type="GO" id="GO:0034551">
    <property type="term" value="P:mitochondrial respiratory chain complex III assembly"/>
    <property type="evidence" value="ECO:0007669"/>
    <property type="project" value="InterPro"/>
</dbReference>
<keyword evidence="3" id="KW-0496">Mitochondrion</keyword>
<evidence type="ECO:0000313" key="8">
    <source>
        <dbReference type="Proteomes" id="UP000494256"/>
    </source>
</evidence>
<dbReference type="Proteomes" id="UP000494256">
    <property type="component" value="Unassembled WGS sequence"/>
</dbReference>
<keyword evidence="7" id="KW-1185">Reference proteome</keyword>
<comment type="caution">
    <text evidence="6">The sequence shown here is derived from an EMBL/GenBank/DDBJ whole genome shotgun (WGS) entry which is preliminary data.</text>
</comment>
<evidence type="ECO:0000313" key="5">
    <source>
        <dbReference type="EMBL" id="CAB3236871.1"/>
    </source>
</evidence>
<dbReference type="CDD" id="cd20267">
    <property type="entry name" value="Complex1_LYR_LYRM7"/>
    <property type="match status" value="1"/>
</dbReference>
<proteinExistence type="inferred from homology"/>
<dbReference type="OrthoDB" id="529194at2759"/>
<protein>
    <recommendedName>
        <fullName evidence="9">Complex III assembly factor LYRM7</fullName>
    </recommendedName>
</protein>
<evidence type="ECO:0008006" key="9">
    <source>
        <dbReference type="Google" id="ProtNLM"/>
    </source>
</evidence>
<evidence type="ECO:0000256" key="4">
    <source>
        <dbReference type="ARBA" id="ARBA00023186"/>
    </source>
</evidence>
<dbReference type="EMBL" id="CADEBD010000308">
    <property type="protein sequence ID" value="CAB3238976.1"/>
    <property type="molecule type" value="Genomic_DNA"/>
</dbReference>
<evidence type="ECO:0000313" key="7">
    <source>
        <dbReference type="Proteomes" id="UP000494106"/>
    </source>
</evidence>
<name>A0A8S1A3E6_ARCPL</name>
<dbReference type="GO" id="GO:0005759">
    <property type="term" value="C:mitochondrial matrix"/>
    <property type="evidence" value="ECO:0007669"/>
    <property type="project" value="UniProtKB-SubCell"/>
</dbReference>
<accession>A0A8S1A3E6</accession>
<reference evidence="7 8" key="1">
    <citation type="submission" date="2020-04" db="EMBL/GenBank/DDBJ databases">
        <authorList>
            <person name="Wallbank WR R."/>
            <person name="Pardo Diaz C."/>
            <person name="Kozak K."/>
            <person name="Martin S."/>
            <person name="Jiggins C."/>
            <person name="Moest M."/>
            <person name="Warren A I."/>
            <person name="Byers J.R.P. K."/>
            <person name="Montejo-Kovacevich G."/>
            <person name="Yen C E."/>
        </authorList>
    </citation>
    <scope>NUCLEOTIDE SEQUENCE [LARGE SCALE GENOMIC DNA]</scope>
</reference>
<dbReference type="PANTHER" id="PTHR46749">
    <property type="entry name" value="COMPLEX III ASSEMBLY FACTOR LYRM7"/>
    <property type="match status" value="1"/>
</dbReference>
<dbReference type="Proteomes" id="UP000494106">
    <property type="component" value="Unassembled WGS sequence"/>
</dbReference>
<comment type="subcellular location">
    <subcellularLocation>
        <location evidence="1">Mitochondrion matrix</location>
    </subcellularLocation>
</comment>
<dbReference type="GO" id="GO:0044183">
    <property type="term" value="F:protein folding chaperone"/>
    <property type="evidence" value="ECO:0007669"/>
    <property type="project" value="TreeGrafter"/>
</dbReference>
<dbReference type="EMBL" id="CADEBC010000488">
    <property type="protein sequence ID" value="CAB3236871.1"/>
    <property type="molecule type" value="Genomic_DNA"/>
</dbReference>
<keyword evidence="4" id="KW-0143">Chaperone</keyword>
<dbReference type="InterPro" id="IPR050435">
    <property type="entry name" value="MZM1/LYRM7"/>
</dbReference>
<dbReference type="AlphaFoldDB" id="A0A8S1A3E6"/>
<evidence type="ECO:0000256" key="2">
    <source>
        <dbReference type="ARBA" id="ARBA00009508"/>
    </source>
</evidence>
<dbReference type="InterPro" id="IPR045298">
    <property type="entry name" value="Complex1_LYR_LYRM7"/>
</dbReference>
<sequence>MSSTRSLVLQSFKKLHRTRKKIFAGDEKALTAGRLKINEEYKKNKSVTNEDSIKTMIKFAEDVDMELKTQVIQAREVRPGVYEARITDETVKFENIPYDDNAILEDGTINKPCCQDRQPNK</sequence>
<organism evidence="6 8">
    <name type="scientific">Arctia plantaginis</name>
    <name type="common">Wood tiger moth</name>
    <name type="synonym">Phalaena plantaginis</name>
    <dbReference type="NCBI Taxonomy" id="874455"/>
    <lineage>
        <taxon>Eukaryota</taxon>
        <taxon>Metazoa</taxon>
        <taxon>Ecdysozoa</taxon>
        <taxon>Arthropoda</taxon>
        <taxon>Hexapoda</taxon>
        <taxon>Insecta</taxon>
        <taxon>Pterygota</taxon>
        <taxon>Neoptera</taxon>
        <taxon>Endopterygota</taxon>
        <taxon>Lepidoptera</taxon>
        <taxon>Glossata</taxon>
        <taxon>Ditrysia</taxon>
        <taxon>Noctuoidea</taxon>
        <taxon>Erebidae</taxon>
        <taxon>Arctiinae</taxon>
        <taxon>Arctia</taxon>
    </lineage>
</organism>
<evidence type="ECO:0000256" key="3">
    <source>
        <dbReference type="ARBA" id="ARBA00023128"/>
    </source>
</evidence>
<evidence type="ECO:0000313" key="6">
    <source>
        <dbReference type="EMBL" id="CAB3238976.1"/>
    </source>
</evidence>
<comment type="similarity">
    <text evidence="2">Belongs to the complex I LYR family.</text>
</comment>
<evidence type="ECO:0000256" key="1">
    <source>
        <dbReference type="ARBA" id="ARBA00004305"/>
    </source>
</evidence>
<gene>
    <name evidence="5" type="ORF">APLA_LOCUS6742</name>
    <name evidence="6" type="ORF">APLA_LOCUS8438</name>
</gene>